<evidence type="ECO:0000256" key="1">
    <source>
        <dbReference type="ARBA" id="ARBA00004776"/>
    </source>
</evidence>
<keyword evidence="3" id="KW-0328">Glycosyltransferase</keyword>
<reference evidence="6 7" key="2">
    <citation type="journal article" date="2022" name="Arch. Microbiol.">
        <title>Rhodococcus pseudokoreensis sp. nov. isolated from the rhizosphere of young M26 apple rootstocks.</title>
        <authorList>
            <person name="Kampfer P."/>
            <person name="Glaeser S.P."/>
            <person name="Blom J."/>
            <person name="Wolf J."/>
            <person name="Benning S."/>
            <person name="Schloter M."/>
            <person name="Neumann-Schaal M."/>
        </authorList>
    </citation>
    <scope>NUCLEOTIDE SEQUENCE [LARGE SCALE GENOMIC DNA]</scope>
    <source>
        <strain evidence="6 7">R79</strain>
    </source>
</reference>
<dbReference type="PANTHER" id="PTHR43179">
    <property type="entry name" value="RHAMNOSYLTRANSFERASE WBBL"/>
    <property type="match status" value="1"/>
</dbReference>
<evidence type="ECO:0000313" key="6">
    <source>
        <dbReference type="EMBL" id="QSE89458.1"/>
    </source>
</evidence>
<organism evidence="6 7">
    <name type="scientific">Rhodococcus pseudokoreensis</name>
    <dbReference type="NCBI Taxonomy" id="2811421"/>
    <lineage>
        <taxon>Bacteria</taxon>
        <taxon>Bacillati</taxon>
        <taxon>Actinomycetota</taxon>
        <taxon>Actinomycetes</taxon>
        <taxon>Mycobacteriales</taxon>
        <taxon>Nocardiaceae</taxon>
        <taxon>Rhodococcus</taxon>
    </lineage>
</organism>
<feature type="domain" description="Glycosyltransferase 2-like" evidence="5">
    <location>
        <begin position="110"/>
        <end position="233"/>
    </location>
</feature>
<comment type="pathway">
    <text evidence="1">Cell wall biogenesis; cell wall polysaccharide biosynthesis.</text>
</comment>
<name>A0A974W1A3_9NOCA</name>
<keyword evidence="7" id="KW-1185">Reference proteome</keyword>
<dbReference type="Pfam" id="PF00535">
    <property type="entry name" value="Glycos_transf_2"/>
    <property type="match status" value="1"/>
</dbReference>
<protein>
    <submittedName>
        <fullName evidence="6">Glycosyltransferase</fullName>
    </submittedName>
</protein>
<dbReference type="EMBL" id="CP070619">
    <property type="protein sequence ID" value="QSE89458.1"/>
    <property type="molecule type" value="Genomic_DNA"/>
</dbReference>
<proteinExistence type="inferred from homology"/>
<dbReference type="SUPFAM" id="SSF53448">
    <property type="entry name" value="Nucleotide-diphospho-sugar transferases"/>
    <property type="match status" value="1"/>
</dbReference>
<dbReference type="InterPro" id="IPR029044">
    <property type="entry name" value="Nucleotide-diphossugar_trans"/>
</dbReference>
<evidence type="ECO:0000256" key="2">
    <source>
        <dbReference type="ARBA" id="ARBA00006739"/>
    </source>
</evidence>
<sequence>MTGTLDRRIDLVPALESDHAPTWDGAVWVGELRGPVREDTEYRLDRAEGYRRARLLVREDRTLLGFVEVDVEDGRLETAALRHALDGLVPATVADSAVEADADASGPSVTVVVCTRDRVDSLKIALDSILSLDHPGYEVIVVDNASRTDATRRYVADLGDPRVRIVTEPRPGLSRARNAGVRAATTGIVAFTDDDVVVDRHWLTELVAGFGAGNAVACVCGIVPSGEIRTPAQAYFDQRVGWASSCVPRLFDLAHPPADVPLFPFQVGIYGTGANFAVDRQAVFALGGFDEALGAGAPTDGGEDLDMFFRVLHSGRQLAYRPGAVVWHRHRADNEALAVQARGYGLGLGAWLAKIAANPRTAWLAVRIAVRQAPTFLHLSRKMSHVATPPDGLAGHLPTGIGATELRSIARGPFAYLKARMEGRDPAPMRGVTHDGPS</sequence>
<evidence type="ECO:0000256" key="3">
    <source>
        <dbReference type="ARBA" id="ARBA00022676"/>
    </source>
</evidence>
<dbReference type="CDD" id="cd00761">
    <property type="entry name" value="Glyco_tranf_GTA_type"/>
    <property type="match status" value="1"/>
</dbReference>
<dbReference type="RefSeq" id="WP_206005862.1">
    <property type="nucleotide sequence ID" value="NZ_CP070619.1"/>
</dbReference>
<dbReference type="Gene3D" id="3.90.550.10">
    <property type="entry name" value="Spore Coat Polysaccharide Biosynthesis Protein SpsA, Chain A"/>
    <property type="match status" value="1"/>
</dbReference>
<gene>
    <name evidence="6" type="ORF">JWS13_12905</name>
</gene>
<evidence type="ECO:0000256" key="4">
    <source>
        <dbReference type="ARBA" id="ARBA00022679"/>
    </source>
</evidence>
<evidence type="ECO:0000259" key="5">
    <source>
        <dbReference type="Pfam" id="PF00535"/>
    </source>
</evidence>
<dbReference type="Proteomes" id="UP000662986">
    <property type="component" value="Chromosome"/>
</dbReference>
<comment type="similarity">
    <text evidence="2">Belongs to the glycosyltransferase 2 family.</text>
</comment>
<dbReference type="InterPro" id="IPR001173">
    <property type="entry name" value="Glyco_trans_2-like"/>
</dbReference>
<keyword evidence="4" id="KW-0808">Transferase</keyword>
<dbReference type="PANTHER" id="PTHR43179:SF12">
    <property type="entry name" value="GALACTOFURANOSYLTRANSFERASE GLFT2"/>
    <property type="match status" value="1"/>
</dbReference>
<evidence type="ECO:0000313" key="7">
    <source>
        <dbReference type="Proteomes" id="UP000662986"/>
    </source>
</evidence>
<accession>A0A974W1A3</accession>
<reference evidence="6 7" key="1">
    <citation type="journal article" date="2021" name="Microbiol. Resour. Announc.">
        <title>Complete Genome Sequences of Two Rhodococcus sp. Strains with Large and Linear Chromosomes, Isolated from Apple Rhizosphere.</title>
        <authorList>
            <person name="Benning S."/>
            <person name="Brugnone N."/>
            <person name="Siani R."/>
            <person name="Kublik S."/>
            <person name="Schloter M."/>
            <person name="Rad V."/>
        </authorList>
    </citation>
    <scope>NUCLEOTIDE SEQUENCE [LARGE SCALE GENOMIC DNA]</scope>
    <source>
        <strain evidence="6 7">R79</strain>
    </source>
</reference>